<evidence type="ECO:0000256" key="2">
    <source>
        <dbReference type="ARBA" id="ARBA00022777"/>
    </source>
</evidence>
<proteinExistence type="predicted"/>
<reference evidence="5 6" key="1">
    <citation type="submission" date="2019-04" db="EMBL/GenBank/DDBJ databases">
        <title>Draft, Whole-Genome Sequence of the Anthracene-degrading Mycobacterium frederiksbergense LB501T, Isolated from a Polycyclic Aromatic Hydrocarbon (PAH)-Contaminated Soil.</title>
        <authorList>
            <person name="Augelletti F."/>
        </authorList>
    </citation>
    <scope>NUCLEOTIDE SEQUENCE [LARGE SCALE GENOMIC DNA]</scope>
    <source>
        <strain evidence="5 6">LB 501T</strain>
    </source>
</reference>
<dbReference type="Pfam" id="PF13185">
    <property type="entry name" value="GAF_2"/>
    <property type="match status" value="1"/>
</dbReference>
<dbReference type="InterPro" id="IPR003018">
    <property type="entry name" value="GAF"/>
</dbReference>
<protein>
    <submittedName>
        <fullName evidence="5">GAF domain-containing protein</fullName>
    </submittedName>
</protein>
<evidence type="ECO:0000256" key="1">
    <source>
        <dbReference type="ARBA" id="ARBA00022679"/>
    </source>
</evidence>
<sequence>MGISSDLDLDATLDRITDAAITLTGARYGALGVRDGGGALTSFLHQGIDPALVERIGPLPVGKGVLGVALADIPALRLDNLSDHPAAAGFPAHHPPMHAFLGVPIIIRGEVYGSLYVTHDRSGPTFSENDEVSVRVLASAAAVAIDNARLFERVRAAATWMQASREISTALLSGGPGSENPLRLIAERARELTDAEQAIVLVPETGEPDDAQTLIVSAAVGLHAEKVIGQRVPVDSSTSGSVFRSELPVITESFLHPIRSFTDVGQRPAIVMPLTLDDAVIGVIAIARHRDAAPFDPSYLDLVRDFARHAAIALTLASSRARERELTVLADRERIAHDLHDHVIQRLFAAGLDVQGTIARSRSPEVNDRLTRTVDELQSTIETIRSTIFELQSPATKNTDLRVRLQALISELTGDSGIATSVRVVGPLGGVAGPVCEHAEAVASEAISNAVRHAHASHINVTVTVDDEFTVEIVDDGDGIPEDNVRHSGLANMQRRAQQLGGECTILTAPGSGTTVRWTVPVVLD</sequence>
<dbReference type="KEGG" id="mfre:EXE63_06305"/>
<dbReference type="Pfam" id="PF13492">
    <property type="entry name" value="GAF_3"/>
    <property type="match status" value="1"/>
</dbReference>
<dbReference type="CDD" id="cd16917">
    <property type="entry name" value="HATPase_UhpB-NarQ-NarX-like"/>
    <property type="match status" value="1"/>
</dbReference>
<dbReference type="SMART" id="SM00065">
    <property type="entry name" value="GAF"/>
    <property type="match status" value="2"/>
</dbReference>
<dbReference type="EMBL" id="CP038799">
    <property type="protein sequence ID" value="QIV85146.1"/>
    <property type="molecule type" value="Genomic_DNA"/>
</dbReference>
<dbReference type="GO" id="GO:0046983">
    <property type="term" value="F:protein dimerization activity"/>
    <property type="evidence" value="ECO:0007669"/>
    <property type="project" value="InterPro"/>
</dbReference>
<dbReference type="SMART" id="SM00387">
    <property type="entry name" value="HATPase_c"/>
    <property type="match status" value="1"/>
</dbReference>
<dbReference type="GO" id="GO:0000155">
    <property type="term" value="F:phosphorelay sensor kinase activity"/>
    <property type="evidence" value="ECO:0007669"/>
    <property type="project" value="InterPro"/>
</dbReference>
<gene>
    <name evidence="5" type="ORF">EXE63_06305</name>
</gene>
<dbReference type="SUPFAM" id="SSF55874">
    <property type="entry name" value="ATPase domain of HSP90 chaperone/DNA topoisomerase II/histidine kinase"/>
    <property type="match status" value="1"/>
</dbReference>
<evidence type="ECO:0000313" key="6">
    <source>
        <dbReference type="Proteomes" id="UP000501849"/>
    </source>
</evidence>
<dbReference type="GO" id="GO:0016020">
    <property type="term" value="C:membrane"/>
    <property type="evidence" value="ECO:0007669"/>
    <property type="project" value="InterPro"/>
</dbReference>
<dbReference type="InterPro" id="IPR011712">
    <property type="entry name" value="Sig_transdc_His_kin_sub3_dim/P"/>
</dbReference>
<dbReference type="PROSITE" id="PS50109">
    <property type="entry name" value="HIS_KIN"/>
    <property type="match status" value="1"/>
</dbReference>
<keyword evidence="3" id="KW-0902">Two-component regulatory system</keyword>
<keyword evidence="2" id="KW-0418">Kinase</keyword>
<feature type="domain" description="Histidine kinase" evidence="4">
    <location>
        <begin position="442"/>
        <end position="524"/>
    </location>
</feature>
<dbReference type="Gene3D" id="3.30.450.40">
    <property type="match status" value="2"/>
</dbReference>
<dbReference type="InterPro" id="IPR050482">
    <property type="entry name" value="Sensor_HK_TwoCompSys"/>
</dbReference>
<evidence type="ECO:0000259" key="4">
    <source>
        <dbReference type="PROSITE" id="PS50109"/>
    </source>
</evidence>
<keyword evidence="6" id="KW-1185">Reference proteome</keyword>
<dbReference type="Pfam" id="PF07730">
    <property type="entry name" value="HisKA_3"/>
    <property type="match status" value="1"/>
</dbReference>
<dbReference type="InterPro" id="IPR005467">
    <property type="entry name" value="His_kinase_dom"/>
</dbReference>
<keyword evidence="1" id="KW-0808">Transferase</keyword>
<dbReference type="Proteomes" id="UP000501849">
    <property type="component" value="Chromosome"/>
</dbReference>
<dbReference type="InterPro" id="IPR036890">
    <property type="entry name" value="HATPase_C_sf"/>
</dbReference>
<evidence type="ECO:0000256" key="3">
    <source>
        <dbReference type="ARBA" id="ARBA00023012"/>
    </source>
</evidence>
<dbReference type="InterPro" id="IPR029016">
    <property type="entry name" value="GAF-like_dom_sf"/>
</dbReference>
<dbReference type="Gene3D" id="3.30.565.10">
    <property type="entry name" value="Histidine kinase-like ATPase, C-terminal domain"/>
    <property type="match status" value="1"/>
</dbReference>
<dbReference type="SUPFAM" id="SSF55781">
    <property type="entry name" value="GAF domain-like"/>
    <property type="match status" value="2"/>
</dbReference>
<dbReference type="PANTHER" id="PTHR24421">
    <property type="entry name" value="NITRATE/NITRITE SENSOR PROTEIN NARX-RELATED"/>
    <property type="match status" value="1"/>
</dbReference>
<dbReference type="PANTHER" id="PTHR24421:SF56">
    <property type="entry name" value="OXYGEN SENSOR HISTIDINE KINASE RESPONSE REGULATOR DOST"/>
    <property type="match status" value="1"/>
</dbReference>
<evidence type="ECO:0000313" key="5">
    <source>
        <dbReference type="EMBL" id="QIV85146.1"/>
    </source>
</evidence>
<dbReference type="Gene3D" id="1.20.5.1930">
    <property type="match status" value="1"/>
</dbReference>
<dbReference type="Pfam" id="PF02518">
    <property type="entry name" value="HATPase_c"/>
    <property type="match status" value="1"/>
</dbReference>
<name>A0A6H0SDC2_9MYCO</name>
<organism evidence="5 6">
    <name type="scientific">Mycolicibacterium frederiksbergense</name>
    <dbReference type="NCBI Taxonomy" id="117567"/>
    <lineage>
        <taxon>Bacteria</taxon>
        <taxon>Bacillati</taxon>
        <taxon>Actinomycetota</taxon>
        <taxon>Actinomycetes</taxon>
        <taxon>Mycobacteriales</taxon>
        <taxon>Mycobacteriaceae</taxon>
        <taxon>Mycolicibacterium</taxon>
    </lineage>
</organism>
<dbReference type="InterPro" id="IPR003594">
    <property type="entry name" value="HATPase_dom"/>
</dbReference>
<accession>A0A6H0SDC2</accession>
<dbReference type="AlphaFoldDB" id="A0A6H0SDC2"/>